<gene>
    <name evidence="1" type="ORF">DSOL_5446</name>
</gene>
<sequence length="50" mass="5639">MGEIKISGNLSRLCRLKEIENEQLDRRLLIGRSQFHLIGVKIVGIIPIAP</sequence>
<evidence type="ECO:0000313" key="2">
    <source>
        <dbReference type="Proteomes" id="UP000186102"/>
    </source>
</evidence>
<reference evidence="1 2" key="1">
    <citation type="submission" date="2016-09" db="EMBL/GenBank/DDBJ databases">
        <title>Complete genome of Desulfosporosinus sp. OL.</title>
        <authorList>
            <person name="Mardanov A."/>
            <person name="Beletsky A."/>
            <person name="Panova A."/>
            <person name="Karnachuk O."/>
            <person name="Ravin N."/>
        </authorList>
    </citation>
    <scope>NUCLEOTIDE SEQUENCE [LARGE SCALE GENOMIC DNA]</scope>
    <source>
        <strain evidence="1 2">OL</strain>
    </source>
</reference>
<proteinExistence type="predicted"/>
<dbReference type="EMBL" id="MLBF01000242">
    <property type="protein sequence ID" value="OLN24314.1"/>
    <property type="molecule type" value="Genomic_DNA"/>
</dbReference>
<dbReference type="Proteomes" id="UP000186102">
    <property type="component" value="Unassembled WGS sequence"/>
</dbReference>
<protein>
    <submittedName>
        <fullName evidence="1">Uncharacterized protein</fullName>
    </submittedName>
</protein>
<accession>A0A1Q8QAE3</accession>
<keyword evidence="2" id="KW-1185">Reference proteome</keyword>
<evidence type="ECO:0000313" key="1">
    <source>
        <dbReference type="EMBL" id="OLN24314.1"/>
    </source>
</evidence>
<comment type="caution">
    <text evidence="1">The sequence shown here is derived from an EMBL/GenBank/DDBJ whole genome shotgun (WGS) entry which is preliminary data.</text>
</comment>
<name>A0A1Q8QAE3_9FIRM</name>
<organism evidence="1 2">
    <name type="scientific">Desulfosporosinus metallidurans</name>
    <dbReference type="NCBI Taxonomy" id="1888891"/>
    <lineage>
        <taxon>Bacteria</taxon>
        <taxon>Bacillati</taxon>
        <taxon>Bacillota</taxon>
        <taxon>Clostridia</taxon>
        <taxon>Eubacteriales</taxon>
        <taxon>Desulfitobacteriaceae</taxon>
        <taxon>Desulfosporosinus</taxon>
    </lineage>
</organism>
<dbReference type="AlphaFoldDB" id="A0A1Q8QAE3"/>